<accession>A0ABV4LKP1</accession>
<feature type="transmembrane region" description="Helical" evidence="1">
    <location>
        <begin position="12"/>
        <end position="36"/>
    </location>
</feature>
<keyword evidence="3" id="KW-1185">Reference proteome</keyword>
<protein>
    <submittedName>
        <fullName evidence="2">Uncharacterized protein</fullName>
    </submittedName>
</protein>
<evidence type="ECO:0000313" key="3">
    <source>
        <dbReference type="Proteomes" id="UP001569177"/>
    </source>
</evidence>
<organism evidence="2 3">
    <name type="scientific">Vibrio kanaloae</name>
    <dbReference type="NCBI Taxonomy" id="170673"/>
    <lineage>
        <taxon>Bacteria</taxon>
        <taxon>Pseudomonadati</taxon>
        <taxon>Pseudomonadota</taxon>
        <taxon>Gammaproteobacteria</taxon>
        <taxon>Vibrionales</taxon>
        <taxon>Vibrionaceae</taxon>
        <taxon>Vibrio</taxon>
    </lineage>
</organism>
<gene>
    <name evidence="2" type="ORF">ACED24_20475</name>
</gene>
<keyword evidence="1" id="KW-0472">Membrane</keyword>
<proteinExistence type="predicted"/>
<feature type="transmembrane region" description="Helical" evidence="1">
    <location>
        <begin position="147"/>
        <end position="171"/>
    </location>
</feature>
<keyword evidence="1" id="KW-1133">Transmembrane helix</keyword>
<sequence>MNFKRVEIYFYAVLGLAVAMKLGVAFESLTLNFGVVTINSLTIPKSELFVNGLALVLGLACLIFNFKAVEIEQEVVSQSHSKLISYVNNELQSVTGSTRDRVSHAILLGGSKATVNTGRWTSYRAARVPVIVEIPFELLLAVKLESWASAIVKSAFAWLIPILATIALIAVI</sequence>
<dbReference type="Proteomes" id="UP001569177">
    <property type="component" value="Unassembled WGS sequence"/>
</dbReference>
<feature type="transmembrane region" description="Helical" evidence="1">
    <location>
        <begin position="48"/>
        <end position="66"/>
    </location>
</feature>
<evidence type="ECO:0000256" key="1">
    <source>
        <dbReference type="SAM" id="Phobius"/>
    </source>
</evidence>
<name>A0ABV4LKP1_9VIBR</name>
<dbReference type="EMBL" id="JBGOOJ010000062">
    <property type="protein sequence ID" value="MEZ8092434.1"/>
    <property type="molecule type" value="Genomic_DNA"/>
</dbReference>
<evidence type="ECO:0000313" key="2">
    <source>
        <dbReference type="EMBL" id="MEZ8092434.1"/>
    </source>
</evidence>
<keyword evidence="1" id="KW-0812">Transmembrane</keyword>
<comment type="caution">
    <text evidence="2">The sequence shown here is derived from an EMBL/GenBank/DDBJ whole genome shotgun (WGS) entry which is preliminary data.</text>
</comment>
<reference evidence="2 3" key="1">
    <citation type="submission" date="2024-06" db="EMBL/GenBank/DDBJ databases">
        <authorList>
            <person name="Steensen K."/>
            <person name="Seneca J."/>
            <person name="Bartlau N."/>
            <person name="Yu A.X."/>
            <person name="Polz M.F."/>
        </authorList>
    </citation>
    <scope>NUCLEOTIDE SEQUENCE [LARGE SCALE GENOMIC DNA]</scope>
    <source>
        <strain evidence="2 3">5S240</strain>
    </source>
</reference>
<dbReference type="RefSeq" id="WP_017057195.1">
    <property type="nucleotide sequence ID" value="NZ_JBGONX010000068.1"/>
</dbReference>